<accession>A0A2Z5AAE7</accession>
<dbReference type="Proteomes" id="UP000250579">
    <property type="component" value="Chromosome"/>
</dbReference>
<dbReference type="AlphaFoldDB" id="A0A2Z5AAE7"/>
<reference evidence="1 2" key="1">
    <citation type="submission" date="2017-06" db="EMBL/GenBank/DDBJ databases">
        <title>Evolution towards high GC content and high-temperature stress adaptation in endophytic Pseudomonas oryzihabitans impacted its plant-growth promoting traits.</title>
        <authorList>
            <person name="Nascimento F.X."/>
        </authorList>
    </citation>
    <scope>NUCLEOTIDE SEQUENCE [LARGE SCALE GENOMIC DNA]</scope>
    <source>
        <strain evidence="1 2">MS8</strain>
    </source>
</reference>
<protein>
    <submittedName>
        <fullName evidence="1">Uncharacterized protein</fullName>
    </submittedName>
</protein>
<gene>
    <name evidence="1" type="ORF">CE139_19100</name>
</gene>
<evidence type="ECO:0000313" key="2">
    <source>
        <dbReference type="Proteomes" id="UP000250579"/>
    </source>
</evidence>
<name>A0A2Z5AAE7_9PSED</name>
<sequence>MLADRRMAPASPKLVDCISDYVVEQWGIGDQGPVEGAGDPGRSFRVDQRDDEVVTLRLQIVLQRRV</sequence>
<evidence type="ECO:0000313" key="1">
    <source>
        <dbReference type="EMBL" id="AXA67828.1"/>
    </source>
</evidence>
<organism evidence="1 2">
    <name type="scientific">Pseudomonas oryzihabitans</name>
    <dbReference type="NCBI Taxonomy" id="47885"/>
    <lineage>
        <taxon>Bacteria</taxon>
        <taxon>Pseudomonadati</taxon>
        <taxon>Pseudomonadota</taxon>
        <taxon>Gammaproteobacteria</taxon>
        <taxon>Pseudomonadales</taxon>
        <taxon>Pseudomonadaceae</taxon>
        <taxon>Pseudomonas</taxon>
    </lineage>
</organism>
<proteinExistence type="predicted"/>
<dbReference type="EMBL" id="CP022198">
    <property type="protein sequence ID" value="AXA67828.1"/>
    <property type="molecule type" value="Genomic_DNA"/>
</dbReference>